<dbReference type="Proteomes" id="UP000177197">
    <property type="component" value="Unassembled WGS sequence"/>
</dbReference>
<dbReference type="Gene3D" id="2.60.120.10">
    <property type="entry name" value="Jelly Rolls"/>
    <property type="match status" value="1"/>
</dbReference>
<dbReference type="PANTHER" id="PTHR21047:SF2">
    <property type="entry name" value="THYMIDINE DIPHOSPHO-4-KETO-RHAMNOSE 3,5-EPIMERASE"/>
    <property type="match status" value="1"/>
</dbReference>
<organism evidence="2 3">
    <name type="scientific">Candidatus Azambacteria bacterium RIFCSPLOWO2_02_FULL_44_14</name>
    <dbReference type="NCBI Taxonomy" id="1797306"/>
    <lineage>
        <taxon>Bacteria</taxon>
        <taxon>Candidatus Azamiibacteriota</taxon>
    </lineage>
</organism>
<proteinExistence type="predicted"/>
<dbReference type="EMBL" id="MEYV01000001">
    <property type="protein sequence ID" value="OGD40771.1"/>
    <property type="molecule type" value="Genomic_DNA"/>
</dbReference>
<dbReference type="SUPFAM" id="SSF51182">
    <property type="entry name" value="RmlC-like cupins"/>
    <property type="match status" value="1"/>
</dbReference>
<dbReference type="AlphaFoldDB" id="A0A1F5CD30"/>
<sequence length="156" mass="17687">MIGGVKIKKITTHRDDRGFFAEMVKFGEDTFHEVKQTSYAETKPGIIKAFHLHDYWESWCIVKGSAKIVLADIRADSPTKGKNDVLYVDEKDLVVIAIPPGVAHGYQVLSDKPMGIIYHAEEAYDPENLAIKVIPHDCPEINFDWDEIISKPHIRL</sequence>
<feature type="site" description="Participates in a stacking interaction with the thymidine ring of dTDP-4-oxo-6-deoxyglucose" evidence="1">
    <location>
        <position position="124"/>
    </location>
</feature>
<evidence type="ECO:0008006" key="4">
    <source>
        <dbReference type="Google" id="ProtNLM"/>
    </source>
</evidence>
<reference evidence="2 3" key="1">
    <citation type="journal article" date="2016" name="Nat. Commun.">
        <title>Thousands of microbial genomes shed light on interconnected biogeochemical processes in an aquifer system.</title>
        <authorList>
            <person name="Anantharaman K."/>
            <person name="Brown C.T."/>
            <person name="Hug L.A."/>
            <person name="Sharon I."/>
            <person name="Castelle C.J."/>
            <person name="Probst A.J."/>
            <person name="Thomas B.C."/>
            <person name="Singh A."/>
            <person name="Wilkins M.J."/>
            <person name="Karaoz U."/>
            <person name="Brodie E.L."/>
            <person name="Williams K.H."/>
            <person name="Hubbard S.S."/>
            <person name="Banfield J.F."/>
        </authorList>
    </citation>
    <scope>NUCLEOTIDE SEQUENCE [LARGE SCALE GENOMIC DNA]</scope>
</reference>
<comment type="caution">
    <text evidence="2">The sequence shown here is derived from an EMBL/GenBank/DDBJ whole genome shotgun (WGS) entry which is preliminary data.</text>
</comment>
<dbReference type="InterPro" id="IPR000888">
    <property type="entry name" value="RmlC-like"/>
</dbReference>
<evidence type="ECO:0000313" key="2">
    <source>
        <dbReference type="EMBL" id="OGD40771.1"/>
    </source>
</evidence>
<dbReference type="GO" id="GO:0005829">
    <property type="term" value="C:cytosol"/>
    <property type="evidence" value="ECO:0007669"/>
    <property type="project" value="TreeGrafter"/>
</dbReference>
<gene>
    <name evidence="2" type="ORF">A3I30_01720</name>
</gene>
<accession>A0A1F5CD30</accession>
<dbReference type="InterPro" id="IPR011051">
    <property type="entry name" value="RmlC_Cupin_sf"/>
</dbReference>
<evidence type="ECO:0000313" key="3">
    <source>
        <dbReference type="Proteomes" id="UP000177197"/>
    </source>
</evidence>
<evidence type="ECO:0000256" key="1">
    <source>
        <dbReference type="PIRSR" id="PIRSR600888-3"/>
    </source>
</evidence>
<protein>
    <recommendedName>
        <fullName evidence="4">dTDP-4-dehydrorhamnose 3,5-epimerase</fullName>
    </recommendedName>
</protein>
<dbReference type="InterPro" id="IPR014710">
    <property type="entry name" value="RmlC-like_jellyroll"/>
</dbReference>
<dbReference type="GO" id="GO:0008830">
    <property type="term" value="F:dTDP-4-dehydrorhamnose 3,5-epimerase activity"/>
    <property type="evidence" value="ECO:0007669"/>
    <property type="project" value="InterPro"/>
</dbReference>
<dbReference type="PANTHER" id="PTHR21047">
    <property type="entry name" value="DTDP-6-DEOXY-D-GLUCOSE-3,5 EPIMERASE"/>
    <property type="match status" value="1"/>
</dbReference>
<dbReference type="Pfam" id="PF00908">
    <property type="entry name" value="dTDP_sugar_isom"/>
    <property type="match status" value="1"/>
</dbReference>
<name>A0A1F5CD30_9BACT</name>
<dbReference type="GO" id="GO:0019305">
    <property type="term" value="P:dTDP-rhamnose biosynthetic process"/>
    <property type="evidence" value="ECO:0007669"/>
    <property type="project" value="TreeGrafter"/>
</dbReference>
<dbReference type="GO" id="GO:0000271">
    <property type="term" value="P:polysaccharide biosynthetic process"/>
    <property type="evidence" value="ECO:0007669"/>
    <property type="project" value="TreeGrafter"/>
</dbReference>